<keyword evidence="2 6" id="KW-0812">Transmembrane</keyword>
<organism evidence="7 8">
    <name type="scientific">Fusarium redolens</name>
    <dbReference type="NCBI Taxonomy" id="48865"/>
    <lineage>
        <taxon>Eukaryota</taxon>
        <taxon>Fungi</taxon>
        <taxon>Dikarya</taxon>
        <taxon>Ascomycota</taxon>
        <taxon>Pezizomycotina</taxon>
        <taxon>Sordariomycetes</taxon>
        <taxon>Hypocreomycetidae</taxon>
        <taxon>Hypocreales</taxon>
        <taxon>Nectriaceae</taxon>
        <taxon>Fusarium</taxon>
        <taxon>Fusarium redolens species complex</taxon>
    </lineage>
</organism>
<keyword evidence="8" id="KW-1185">Reference proteome</keyword>
<dbReference type="Proteomes" id="UP000720189">
    <property type="component" value="Unassembled WGS sequence"/>
</dbReference>
<evidence type="ECO:0008006" key="9">
    <source>
        <dbReference type="Google" id="ProtNLM"/>
    </source>
</evidence>
<comment type="caution">
    <text evidence="7">The sequence shown here is derived from an EMBL/GenBank/DDBJ whole genome shotgun (WGS) entry which is preliminary data.</text>
</comment>
<evidence type="ECO:0000256" key="3">
    <source>
        <dbReference type="ARBA" id="ARBA00022989"/>
    </source>
</evidence>
<comment type="subcellular location">
    <subcellularLocation>
        <location evidence="1">Cell membrane</location>
        <topology evidence="1">Multi-pass membrane protein</topology>
    </subcellularLocation>
</comment>
<feature type="transmembrane region" description="Helical" evidence="6">
    <location>
        <begin position="1018"/>
        <end position="1042"/>
    </location>
</feature>
<gene>
    <name evidence="7" type="ORF">BKA55DRAFT_550788</name>
</gene>
<dbReference type="AlphaFoldDB" id="A0A9P9R8E4"/>
<keyword evidence="3 6" id="KW-1133">Transmembrane helix</keyword>
<dbReference type="PANTHER" id="PTHR46494:SF3">
    <property type="entry name" value="ZINC TRANSPORT PROTEIN ZNTB"/>
    <property type="match status" value="1"/>
</dbReference>
<dbReference type="Gene3D" id="1.20.58.340">
    <property type="entry name" value="Magnesium transport protein CorA, transmembrane region"/>
    <property type="match status" value="1"/>
</dbReference>
<dbReference type="InterPro" id="IPR045863">
    <property type="entry name" value="CorA_TM1_TM2"/>
</dbReference>
<evidence type="ECO:0000256" key="4">
    <source>
        <dbReference type="ARBA" id="ARBA00023136"/>
    </source>
</evidence>
<dbReference type="GO" id="GO:0015095">
    <property type="term" value="F:magnesium ion transmembrane transporter activity"/>
    <property type="evidence" value="ECO:0007669"/>
    <property type="project" value="TreeGrafter"/>
</dbReference>
<evidence type="ECO:0000256" key="1">
    <source>
        <dbReference type="ARBA" id="ARBA00004651"/>
    </source>
</evidence>
<reference evidence="7" key="1">
    <citation type="journal article" date="2021" name="Nat. Commun.">
        <title>Genetic determinants of endophytism in the Arabidopsis root mycobiome.</title>
        <authorList>
            <person name="Mesny F."/>
            <person name="Miyauchi S."/>
            <person name="Thiergart T."/>
            <person name="Pickel B."/>
            <person name="Atanasova L."/>
            <person name="Karlsson M."/>
            <person name="Huettel B."/>
            <person name="Barry K.W."/>
            <person name="Haridas S."/>
            <person name="Chen C."/>
            <person name="Bauer D."/>
            <person name="Andreopoulos W."/>
            <person name="Pangilinan J."/>
            <person name="LaButti K."/>
            <person name="Riley R."/>
            <person name="Lipzen A."/>
            <person name="Clum A."/>
            <person name="Drula E."/>
            <person name="Henrissat B."/>
            <person name="Kohler A."/>
            <person name="Grigoriev I.V."/>
            <person name="Martin F.M."/>
            <person name="Hacquard S."/>
        </authorList>
    </citation>
    <scope>NUCLEOTIDE SEQUENCE</scope>
    <source>
        <strain evidence="7">MPI-CAGE-AT-0023</strain>
    </source>
</reference>
<dbReference type="OrthoDB" id="5286874at2759"/>
<evidence type="ECO:0000256" key="2">
    <source>
        <dbReference type="ARBA" id="ARBA00022692"/>
    </source>
</evidence>
<feature type="region of interest" description="Disordered" evidence="5">
    <location>
        <begin position="1"/>
        <end position="74"/>
    </location>
</feature>
<dbReference type="GO" id="GO:0005886">
    <property type="term" value="C:plasma membrane"/>
    <property type="evidence" value="ECO:0007669"/>
    <property type="project" value="UniProtKB-SubCell"/>
</dbReference>
<evidence type="ECO:0000313" key="8">
    <source>
        <dbReference type="Proteomes" id="UP000720189"/>
    </source>
</evidence>
<evidence type="ECO:0000256" key="5">
    <source>
        <dbReference type="SAM" id="MobiDB-lite"/>
    </source>
</evidence>
<dbReference type="SUPFAM" id="SSF144083">
    <property type="entry name" value="Magnesium transport protein CorA, transmembrane region"/>
    <property type="match status" value="1"/>
</dbReference>
<proteinExistence type="predicted"/>
<dbReference type="InterPro" id="IPR002523">
    <property type="entry name" value="MgTranspt_CorA/ZnTranspt_ZntB"/>
</dbReference>
<dbReference type="PANTHER" id="PTHR46494">
    <property type="entry name" value="CORA FAMILY METAL ION TRANSPORTER (EUROFUNG)"/>
    <property type="match status" value="1"/>
</dbReference>
<accession>A0A9P9R8E4</accession>
<feature type="compositionally biased region" description="Basic and acidic residues" evidence="5">
    <location>
        <begin position="17"/>
        <end position="61"/>
    </location>
</feature>
<keyword evidence="4 6" id="KW-0472">Membrane</keyword>
<dbReference type="GO" id="GO:0050897">
    <property type="term" value="F:cobalt ion binding"/>
    <property type="evidence" value="ECO:0007669"/>
    <property type="project" value="TreeGrafter"/>
</dbReference>
<evidence type="ECO:0000256" key="6">
    <source>
        <dbReference type="SAM" id="Phobius"/>
    </source>
</evidence>
<protein>
    <recommendedName>
        <fullName evidence="9">Mg2+ transporter</fullName>
    </recommendedName>
</protein>
<sequence>MAESSPSGEGRGRVRWGRVEEHYLDSPQPRRREIRYPARRGTFERADVPIDGARVRNDTRRVVGTSSRQSTDDVPVQTYTEWEIPADFPIQASVVPDRDYTESPRPIEVDGEDGDVNPRQRQLSYDRSDYGRRYKSRSRSPIYPRYESSRRERYFSRDAPSRTVGYNSDWYPRTRGWSFSSNEYDPYDKFDFSSRTQSIIEPSKADDSDAEYPESEERTLVAERSTLVKDEKASNLRSQLTLVHSSAYTGSAEMGGSHAAVLNLVHDPKGQKNPLFRWLHVPQDVMNFEDFWVEISRISGLTELEKRAVSRLRSDVKKNCVKSRTNPKGAKVGYLDPKYIEVPLKSLEEKAMTSDSVTGSARWICIPYFSLEQYSGLLAATSVSLFPAQTLLQVQYSRNTAARDMEQAVVQLGNAERGECFHISQLWCLVIDNSLVVTCATMTRDDLLGQGLEIKEHPSRAVTNERKGLILVAYGDSVVWSFKADECHTWFAFLSKFQAFWPKVPEFWHKDQAVTADAWPKILKLASTVKSMSLKITMKLGSLPDPPPRAILRSDPQVLPSTHGGKGKPKAQEFAHVLSLATGGTSGPQIQGTGFKSLEAQLDAAEAFLTCDTTYTDRKAYKTCKEATRKECYDYLVELSGRMEEDESDFLRRAYEEKVDVFNAADIVYSFFLPMTFKGPMVGKFWGAVRSIIELTMPDGKSTSDSITGSLRISLRDLTRNLLAVQNLVMYSSNQERAEVDMPPEFSKAWLYITMAIVYGSNDDPKWDNRMRRAEELIGTGSKKLVQGLGENNLLEKAVVMPLEVLSLITMGLLQDQVGKSDDICDTYSQYLNSLDNAITSKPSDRSFQHQLDLVQQELVAVKRTIWKQKSLIYRLRKSLTAIDTEDIVMSQMEHEIVLKDAEKQYSSKRHYSETLPPPHSQRQDEDYNRIVPVSYVQEVTPANDYMGLDDDFLFDMASSSKLSPTDAGGLRGLFFLECSRLIEQREFEFRRFSDFSKDLERAIAYKMDFTRDRQERAIYAFTLVTIIFLPISAVSSIFGMNTTDVRDMNYSQWLYWVVAIPVTVLVIVLGLWFMGELGNLARWLFGRPGKGVYGGPTVISQTVEPAYWAAPPTTQLATQPVEYPSPPYEPRHSLRRRVQAQAYYPEGQSHIYRSR</sequence>
<dbReference type="GeneID" id="70221256"/>
<feature type="region of interest" description="Disordered" evidence="5">
    <location>
        <begin position="93"/>
        <end position="152"/>
    </location>
</feature>
<name>A0A9P9R8E4_FUSRE</name>
<dbReference type="EMBL" id="JAGMUX010000001">
    <property type="protein sequence ID" value="KAH7270171.1"/>
    <property type="molecule type" value="Genomic_DNA"/>
</dbReference>
<dbReference type="GO" id="GO:0015087">
    <property type="term" value="F:cobalt ion transmembrane transporter activity"/>
    <property type="evidence" value="ECO:0007669"/>
    <property type="project" value="TreeGrafter"/>
</dbReference>
<feature type="transmembrane region" description="Helical" evidence="6">
    <location>
        <begin position="1054"/>
        <end position="1075"/>
    </location>
</feature>
<dbReference type="Pfam" id="PF01544">
    <property type="entry name" value="CorA"/>
    <property type="match status" value="1"/>
</dbReference>
<feature type="compositionally biased region" description="Basic and acidic residues" evidence="5">
    <location>
        <begin position="96"/>
        <end position="108"/>
    </location>
</feature>
<evidence type="ECO:0000313" key="7">
    <source>
        <dbReference type="EMBL" id="KAH7270171.1"/>
    </source>
</evidence>
<dbReference type="RefSeq" id="XP_046056939.1">
    <property type="nucleotide sequence ID" value="XM_046191302.1"/>
</dbReference>
<dbReference type="GO" id="GO:0000287">
    <property type="term" value="F:magnesium ion binding"/>
    <property type="evidence" value="ECO:0007669"/>
    <property type="project" value="TreeGrafter"/>
</dbReference>